<protein>
    <submittedName>
        <fullName evidence="2">Heterokaryon incompatibility protein 6, OR allele</fullName>
    </submittedName>
</protein>
<dbReference type="AlphaFoldDB" id="A0A8H6RCB8"/>
<evidence type="ECO:0000313" key="2">
    <source>
        <dbReference type="EMBL" id="KAF7187837.1"/>
    </source>
</evidence>
<evidence type="ECO:0000259" key="1">
    <source>
        <dbReference type="Pfam" id="PF06985"/>
    </source>
</evidence>
<feature type="domain" description="Heterokaryon incompatibility" evidence="1">
    <location>
        <begin position="6"/>
        <end position="155"/>
    </location>
</feature>
<keyword evidence="3" id="KW-1185">Reference proteome</keyword>
<reference evidence="2" key="1">
    <citation type="submission" date="2020-04" db="EMBL/GenBank/DDBJ databases">
        <title>Draft genome resource of the tomato pathogen Pseudocercospora fuligena.</title>
        <authorList>
            <person name="Zaccaron A."/>
        </authorList>
    </citation>
    <scope>NUCLEOTIDE SEQUENCE</scope>
    <source>
        <strain evidence="2">PF001</strain>
    </source>
</reference>
<dbReference type="InterPro" id="IPR052895">
    <property type="entry name" value="HetReg/Transcr_Mod"/>
</dbReference>
<accession>A0A8H6RCB8</accession>
<comment type="caution">
    <text evidence="2">The sequence shown here is derived from an EMBL/GenBank/DDBJ whole genome shotgun (WGS) entry which is preliminary data.</text>
</comment>
<dbReference type="OrthoDB" id="3640777at2759"/>
<dbReference type="Pfam" id="PF06985">
    <property type="entry name" value="HET"/>
    <property type="match status" value="1"/>
</dbReference>
<proteinExistence type="predicted"/>
<dbReference type="PANTHER" id="PTHR24148">
    <property type="entry name" value="ANKYRIN REPEAT DOMAIN-CONTAINING PROTEIN 39 HOMOLOG-RELATED"/>
    <property type="match status" value="1"/>
</dbReference>
<gene>
    <name evidence="2" type="ORF">HII31_10737</name>
</gene>
<organism evidence="2 3">
    <name type="scientific">Pseudocercospora fuligena</name>
    <dbReference type="NCBI Taxonomy" id="685502"/>
    <lineage>
        <taxon>Eukaryota</taxon>
        <taxon>Fungi</taxon>
        <taxon>Dikarya</taxon>
        <taxon>Ascomycota</taxon>
        <taxon>Pezizomycotina</taxon>
        <taxon>Dothideomycetes</taxon>
        <taxon>Dothideomycetidae</taxon>
        <taxon>Mycosphaerellales</taxon>
        <taxon>Mycosphaerellaceae</taxon>
        <taxon>Pseudocercospora</taxon>
    </lineage>
</organism>
<dbReference type="PANTHER" id="PTHR24148:SF73">
    <property type="entry name" value="HET DOMAIN PROTEIN (AFU_ORTHOLOGUE AFUA_8G01020)"/>
    <property type="match status" value="1"/>
</dbReference>
<dbReference type="InterPro" id="IPR010730">
    <property type="entry name" value="HET"/>
</dbReference>
<sequence length="376" mass="41958">MRESQYIALSYCWGTSEMEWDIIINDSTFGLTDNLHSFLQAVVAGSVPISTALWVDAICINQQDTKEKGLQVQSMWQVYENAAEVISWIGEPQPLYETAFKFINDLGSQAKNVNASSVGKLMETNKLTKPERNVIDAVISLTENGYFQRMWIVQEMLNAKRVTLYAGPLSCSMNDLGILLSLLEEMKGEGAEMLDVAASAQEVMWEYMLMQSTDRTPGADVNYAFSAAIGDTINRKCSDVRDKIYALAGLPSVRRLDLAADLTPDYSISVEELYVRSLAYYETQFERQGELPSAWVVRDSVQQIAGTLGIVPDSSAFRAWLRQTTTDNGQAVRLSSGRQVDCSGIIMQDLVTNGPLTRSEEPEFYYRGISGAWFQI</sequence>
<evidence type="ECO:0000313" key="3">
    <source>
        <dbReference type="Proteomes" id="UP000660729"/>
    </source>
</evidence>
<dbReference type="Proteomes" id="UP000660729">
    <property type="component" value="Unassembled WGS sequence"/>
</dbReference>
<name>A0A8H6RCB8_9PEZI</name>
<dbReference type="EMBL" id="JABCIY010000219">
    <property type="protein sequence ID" value="KAF7187837.1"/>
    <property type="molecule type" value="Genomic_DNA"/>
</dbReference>